<protein>
    <submittedName>
        <fullName evidence="1">Uncharacterized protein</fullName>
    </submittedName>
</protein>
<dbReference type="EMBL" id="AATP01000009">
    <property type="protein sequence ID" value="EAU40201.1"/>
    <property type="molecule type" value="Genomic_DNA"/>
</dbReference>
<proteinExistence type="predicted"/>
<reference evidence="1 2" key="1">
    <citation type="journal article" date="2010" name="J. Bacteriol.">
        <title>Genome sequence of Fulvimarina pelagi HTCC2506T, a Mn(II)-oxidizing alphaproteobacterium possessing an aerobic anoxygenic photosynthetic gene cluster and Xanthorhodopsin.</title>
        <authorList>
            <person name="Kang I."/>
            <person name="Oh H.M."/>
            <person name="Lim S.I."/>
            <person name="Ferriera S."/>
            <person name="Giovannoni S.J."/>
            <person name="Cho J.C."/>
        </authorList>
    </citation>
    <scope>NUCLEOTIDE SEQUENCE [LARGE SCALE GENOMIC DNA]</scope>
    <source>
        <strain evidence="1 2">HTCC2506</strain>
    </source>
</reference>
<dbReference type="AlphaFoldDB" id="Q0FYV7"/>
<evidence type="ECO:0000313" key="2">
    <source>
        <dbReference type="Proteomes" id="UP000004310"/>
    </source>
</evidence>
<keyword evidence="2" id="KW-1185">Reference proteome</keyword>
<dbReference type="Proteomes" id="UP000004310">
    <property type="component" value="Unassembled WGS sequence"/>
</dbReference>
<evidence type="ECO:0000313" key="1">
    <source>
        <dbReference type="EMBL" id="EAU40201.1"/>
    </source>
</evidence>
<gene>
    <name evidence="1" type="ORF">FP2506_11612</name>
</gene>
<name>Q0FYV7_9HYPH</name>
<organism evidence="1 2">
    <name type="scientific">Fulvimarina pelagi HTCC2506</name>
    <dbReference type="NCBI Taxonomy" id="314231"/>
    <lineage>
        <taxon>Bacteria</taxon>
        <taxon>Pseudomonadati</taxon>
        <taxon>Pseudomonadota</taxon>
        <taxon>Alphaproteobacteria</taxon>
        <taxon>Hyphomicrobiales</taxon>
        <taxon>Aurantimonadaceae</taxon>
        <taxon>Fulvimarina</taxon>
    </lineage>
</organism>
<sequence>MKHDAFRGGSRSASEFLVFPPLGRPFSDADKSRLSAHMRAHHPDYSFHIIDGPPMAEAGGYRVMPLIGRIGEAGGFLCEKPDPALLDDLTETAEAFETSAEHLVLRN</sequence>
<comment type="caution">
    <text evidence="1">The sequence shown here is derived from an EMBL/GenBank/DDBJ whole genome shotgun (WGS) entry which is preliminary data.</text>
</comment>
<accession>Q0FYV7</accession>
<dbReference type="HOGENOM" id="CLU_2206214_0_0_5"/>
<dbReference type="RefSeq" id="WP_007067457.1">
    <property type="nucleotide sequence ID" value="NZ_DS022272.1"/>
</dbReference>